<protein>
    <submittedName>
        <fullName evidence="4">Uncharacterized protein</fullName>
    </submittedName>
</protein>
<evidence type="ECO:0000313" key="3">
    <source>
        <dbReference type="Proteomes" id="UP000050795"/>
    </source>
</evidence>
<keyword evidence="3" id="KW-1185">Reference proteome</keyword>
<reference evidence="3" key="1">
    <citation type="submission" date="2022-06" db="EMBL/GenBank/DDBJ databases">
        <authorList>
            <person name="Berger JAMES D."/>
            <person name="Berger JAMES D."/>
        </authorList>
    </citation>
    <scope>NUCLEOTIDE SEQUENCE [LARGE SCALE GENOMIC DNA]</scope>
</reference>
<dbReference type="WBParaSite" id="TREG1_20990.1">
    <property type="protein sequence ID" value="TREG1_20990.1"/>
    <property type="gene ID" value="TREG1_20990"/>
</dbReference>
<sequence length="1560" mass="177325">MNKQKSQPPASALSHSLPFYSFPTETTPKEKISKSQTTSIFSHNITCDHPITGELEKSPWIKHYRNMCAQLKIDFAQADREDLSKSCQNLNKLKYLTFPPQVTTTATTAPVNLSPGNHQTNMHNVGSKFVSFLRGAFHRKNSNESICTRNRKLDEYGDENRHSRRTLSTNCLYDSSTQNVDKHFILKKRNCFSSSKINLKRVLEVQNCDSQINDEMKNVNKSLMSESVSKTFYPSINLSNHSVHFENSPIIKCRSALNKPSNSLSPSKDKTVKRTRFSLHPSTCNAPSDLMKPRNSDEQISHKKSLVKEDSEKLYRKCNHFKELQNINEKLLNLDEKHNETVKETIQHRNQEDQMKELHSLSSDTDLNTITEKKDESKYDGVNHSAHSDQIIKMRKFHKIKSRSLTFLTPGTYCDKSLPRGKLFDVTNSLCSLSESSSNTVITTKAEGSGSIIYGSTGSSMQSLSKFLTTHPHKLTLINVGEWKNTNDKSAPISRSCATIQGSTTFEPVCRQEDLMTENKSKSKRPSARCFSRYRTRSECASSLSLNRKIHSKGLNKHYPHKLKNYSSLIHSLGRIYSNYYKTTSLAKNENYEAVEKTSERPLTNTRRFQGDGDDYDDKSSDLSQLQSRNSIANNVPHKSKWPNNKNEVKPNAECSSDQQLVTDGVGTNGNFRNFTSCKQSKENSQDDLLDTVPTKECTSSPLSSLSQPSCLSAINSCKQSFNLEQNLSGSTSKQQTLKSQSDKQNEISPTEKLYTTKFENSKTTYEKQLTLTSKLDNEKHLIKTNSKSTVNDNSAVEAPIVEQSQKQKHDQIIKSSETIQISEKNVYLSSTCSCHENDRFHKIIKTPSPNSKGFLSQDKTGISCMQTTSRNCKNEADDELSFLSMTETMATTTTPSSLWYQLHYPMHRVDSLVDEKMADDCQNEQGKKYTRKLVESHPQDKTETVSSVSPCTLINTRHTFDNNNITSVDVNDTSDSVKDFVSNQPLGNLHTSGVQYPKQVTQQTTSDVCLQTEYSPSIHKCVYSCPQNFSPDGMQPALHPVIHCVAPHPLVYCVPYDHYDSLCGCTNRCISEMSSHVKSPNSVQKCVQTDLLMESLSDNTEPLNHNISFNIWNESLIKARKLPTNQSLQSEAINQLRESRCSQYSGEVANRLQTILPNTPVENQFTNELNGTNSRQYLISNECGHRLLCVMHHVNDCEQDDNKMTGMRKCFENSIPSSRYLSKRSKIPAWKDQKRNYKSGYRQNPSNLHHFNKHMQLNDEDVSTSDLSEMTARKYPTSALANSAHSYCSCRRHKFDIKRKGISDWHTQHQVHKQHENILSSKSSQLSLVNASPIRSGRRLSKECEKQHSNRFTLNESLEKSDGYDKLSYSPQVREEFGEMDTLNRRRSYSKPKSVSFENYTQASSSLRESIHDDIKDIEDIEPSGVAKQKAKQRRFLTGKHFMEVLHGKNILLSNDHSSRPQIRDDQCVNVTCSRSSSIRNKSGKLSKQTPVVTRQTSLGDGKLKSDDKHKDIRRAPTCTRKTIRQENHFLRHTFASLQKVKRKPEQNMFINRPPMVFK</sequence>
<reference evidence="4" key="2">
    <citation type="submission" date="2023-11" db="UniProtKB">
        <authorList>
            <consortium name="WormBaseParasite"/>
        </authorList>
    </citation>
    <scope>IDENTIFICATION</scope>
</reference>
<keyword evidence="1" id="KW-0175">Coiled coil</keyword>
<feature type="region of interest" description="Disordered" evidence="2">
    <location>
        <begin position="729"/>
        <end position="755"/>
    </location>
</feature>
<feature type="compositionally biased region" description="Polar residues" evidence="2">
    <location>
        <begin position="1481"/>
        <end position="1500"/>
    </location>
</feature>
<dbReference type="Proteomes" id="UP000050795">
    <property type="component" value="Unassembled WGS sequence"/>
</dbReference>
<evidence type="ECO:0000313" key="4">
    <source>
        <dbReference type="WBParaSite" id="TREG1_20990.1"/>
    </source>
</evidence>
<evidence type="ECO:0000256" key="1">
    <source>
        <dbReference type="SAM" id="Coils"/>
    </source>
</evidence>
<organism evidence="3 4">
    <name type="scientific">Trichobilharzia regenti</name>
    <name type="common">Nasal bird schistosome</name>
    <dbReference type="NCBI Taxonomy" id="157069"/>
    <lineage>
        <taxon>Eukaryota</taxon>
        <taxon>Metazoa</taxon>
        <taxon>Spiralia</taxon>
        <taxon>Lophotrochozoa</taxon>
        <taxon>Platyhelminthes</taxon>
        <taxon>Trematoda</taxon>
        <taxon>Digenea</taxon>
        <taxon>Strigeidida</taxon>
        <taxon>Schistosomatoidea</taxon>
        <taxon>Schistosomatidae</taxon>
        <taxon>Trichobilharzia</taxon>
    </lineage>
</organism>
<accession>A0AA85JHP6</accession>
<feature type="compositionally biased region" description="Low complexity" evidence="2">
    <location>
        <begin position="731"/>
        <end position="740"/>
    </location>
</feature>
<name>A0AA85JHP6_TRIRE</name>
<feature type="region of interest" description="Disordered" evidence="2">
    <location>
        <begin position="1481"/>
        <end position="1516"/>
    </location>
</feature>
<feature type="region of interest" description="Disordered" evidence="2">
    <location>
        <begin position="597"/>
        <end position="657"/>
    </location>
</feature>
<feature type="compositionally biased region" description="Basic and acidic residues" evidence="2">
    <location>
        <begin position="1503"/>
        <end position="1516"/>
    </location>
</feature>
<proteinExistence type="predicted"/>
<feature type="coiled-coil region" evidence="1">
    <location>
        <begin position="61"/>
        <end position="93"/>
    </location>
</feature>
<evidence type="ECO:0000256" key="2">
    <source>
        <dbReference type="SAM" id="MobiDB-lite"/>
    </source>
</evidence>